<reference evidence="2" key="1">
    <citation type="journal article" date="2014" name="Science">
        <title>Ancient hybridizations among the ancestral genomes of bread wheat.</title>
        <authorList>
            <consortium name="International Wheat Genome Sequencing Consortium,"/>
            <person name="Marcussen T."/>
            <person name="Sandve S.R."/>
            <person name="Heier L."/>
            <person name="Spannagl M."/>
            <person name="Pfeifer M."/>
            <person name="Jakobsen K.S."/>
            <person name="Wulff B.B."/>
            <person name="Steuernagel B."/>
            <person name="Mayer K.F."/>
            <person name="Olsen O.A."/>
        </authorList>
    </citation>
    <scope>NUCLEOTIDE SEQUENCE [LARGE SCALE GENOMIC DNA]</scope>
    <source>
        <strain evidence="2">cv. AL8/78</strain>
    </source>
</reference>
<evidence type="ECO:0000313" key="2">
    <source>
        <dbReference type="Proteomes" id="UP000015105"/>
    </source>
</evidence>
<sequence>SILRPTPVHLSRRIIVSNENYKLELSGLLGSRTVQSLLDIQRRHRPDAFFLSKTHLNDAKAEELKRKLGMDDMICEPSVDGRTGGLLLVWKEVRIYFWASTLDFIYVIVEEPNGDLWRMTGIYGEPNWDSKDRTYRLLRDLHVQSSLPWTILGDFNEILLSSDKEGGAPRHQSRLKAFQYALSDFSLEDVGYIGDKFTWLAGGGGGGSRKG</sequence>
<reference evidence="2" key="2">
    <citation type="journal article" date="2017" name="Nat. Plants">
        <title>The Aegilops tauschii genome reveals multiple impacts of transposons.</title>
        <authorList>
            <person name="Zhao G."/>
            <person name="Zou C."/>
            <person name="Li K."/>
            <person name="Wang K."/>
            <person name="Li T."/>
            <person name="Gao L."/>
            <person name="Zhang X."/>
            <person name="Wang H."/>
            <person name="Yang Z."/>
            <person name="Liu X."/>
            <person name="Jiang W."/>
            <person name="Mao L."/>
            <person name="Kong X."/>
            <person name="Jiao Y."/>
            <person name="Jia J."/>
        </authorList>
    </citation>
    <scope>NUCLEOTIDE SEQUENCE [LARGE SCALE GENOMIC DNA]</scope>
    <source>
        <strain evidence="2">cv. AL8/78</strain>
    </source>
</reference>
<accession>A0A453SQF7</accession>
<reference evidence="1" key="4">
    <citation type="submission" date="2019-03" db="UniProtKB">
        <authorList>
            <consortium name="EnsemblPlants"/>
        </authorList>
    </citation>
    <scope>IDENTIFICATION</scope>
</reference>
<protein>
    <recommendedName>
        <fullName evidence="3">Endonuclease/exonuclease/phosphatase domain-containing protein</fullName>
    </recommendedName>
</protein>
<reference evidence="1" key="3">
    <citation type="journal article" date="2017" name="Nature">
        <title>Genome sequence of the progenitor of the wheat D genome Aegilops tauschii.</title>
        <authorList>
            <person name="Luo M.C."/>
            <person name="Gu Y.Q."/>
            <person name="Puiu D."/>
            <person name="Wang H."/>
            <person name="Twardziok S.O."/>
            <person name="Deal K.R."/>
            <person name="Huo N."/>
            <person name="Zhu T."/>
            <person name="Wang L."/>
            <person name="Wang Y."/>
            <person name="McGuire P.E."/>
            <person name="Liu S."/>
            <person name="Long H."/>
            <person name="Ramasamy R.K."/>
            <person name="Rodriguez J.C."/>
            <person name="Van S.L."/>
            <person name="Yuan L."/>
            <person name="Wang Z."/>
            <person name="Xia Z."/>
            <person name="Xiao L."/>
            <person name="Anderson O.D."/>
            <person name="Ouyang S."/>
            <person name="Liang Y."/>
            <person name="Zimin A.V."/>
            <person name="Pertea G."/>
            <person name="Qi P."/>
            <person name="Bennetzen J.L."/>
            <person name="Dai X."/>
            <person name="Dawson M.W."/>
            <person name="Muller H.G."/>
            <person name="Kugler K."/>
            <person name="Rivarola-Duarte L."/>
            <person name="Spannagl M."/>
            <person name="Mayer K.F.X."/>
            <person name="Lu F.H."/>
            <person name="Bevan M.W."/>
            <person name="Leroy P."/>
            <person name="Li P."/>
            <person name="You F.M."/>
            <person name="Sun Q."/>
            <person name="Liu Z."/>
            <person name="Lyons E."/>
            <person name="Wicker T."/>
            <person name="Salzberg S.L."/>
            <person name="Devos K.M."/>
            <person name="Dvorak J."/>
        </authorList>
    </citation>
    <scope>NUCLEOTIDE SEQUENCE [LARGE SCALE GENOMIC DNA]</scope>
    <source>
        <strain evidence="1">cv. AL8/78</strain>
    </source>
</reference>
<dbReference type="AlphaFoldDB" id="A0A453SQF7"/>
<name>A0A453SQF7_AEGTS</name>
<dbReference type="SUPFAM" id="SSF56219">
    <property type="entry name" value="DNase I-like"/>
    <property type="match status" value="1"/>
</dbReference>
<evidence type="ECO:0000313" key="1">
    <source>
        <dbReference type="EnsemblPlants" id="AET7Gv21027200.5"/>
    </source>
</evidence>
<dbReference type="Gramene" id="AET7Gv21027200.5">
    <property type="protein sequence ID" value="AET7Gv21027200.5"/>
    <property type="gene ID" value="AET7Gv21027200"/>
</dbReference>
<dbReference type="PANTHER" id="PTHR35218:SF10">
    <property type="entry name" value="ENDONUCLEASE_EXONUCLEASE_PHOSPHATASE DOMAIN-CONTAINING PROTEIN"/>
    <property type="match status" value="1"/>
</dbReference>
<dbReference type="PANTHER" id="PTHR35218">
    <property type="entry name" value="RNASE H DOMAIN-CONTAINING PROTEIN"/>
    <property type="match status" value="1"/>
</dbReference>
<proteinExistence type="predicted"/>
<dbReference type="Proteomes" id="UP000015105">
    <property type="component" value="Chromosome 7D"/>
</dbReference>
<dbReference type="InterPro" id="IPR036691">
    <property type="entry name" value="Endo/exonu/phosph_ase_sf"/>
</dbReference>
<reference evidence="1" key="5">
    <citation type="journal article" date="2021" name="G3 (Bethesda)">
        <title>Aegilops tauschii genome assembly Aet v5.0 features greater sequence contiguity and improved annotation.</title>
        <authorList>
            <person name="Wang L."/>
            <person name="Zhu T."/>
            <person name="Rodriguez J.C."/>
            <person name="Deal K.R."/>
            <person name="Dubcovsky J."/>
            <person name="McGuire P.E."/>
            <person name="Lux T."/>
            <person name="Spannagl M."/>
            <person name="Mayer K.F.X."/>
            <person name="Baldrich P."/>
            <person name="Meyers B.C."/>
            <person name="Huo N."/>
            <person name="Gu Y.Q."/>
            <person name="Zhou H."/>
            <person name="Devos K.M."/>
            <person name="Bennetzen J.L."/>
            <person name="Unver T."/>
            <person name="Budak H."/>
            <person name="Gulick P.J."/>
            <person name="Galiba G."/>
            <person name="Kalapos B."/>
            <person name="Nelson D.R."/>
            <person name="Li P."/>
            <person name="You F.M."/>
            <person name="Luo M.C."/>
            <person name="Dvorak J."/>
        </authorList>
    </citation>
    <scope>NUCLEOTIDE SEQUENCE [LARGE SCALE GENOMIC DNA]</scope>
    <source>
        <strain evidence="1">cv. AL8/78</strain>
    </source>
</reference>
<keyword evidence="2" id="KW-1185">Reference proteome</keyword>
<dbReference type="Gene3D" id="3.60.10.10">
    <property type="entry name" value="Endonuclease/exonuclease/phosphatase"/>
    <property type="match status" value="1"/>
</dbReference>
<evidence type="ECO:0008006" key="3">
    <source>
        <dbReference type="Google" id="ProtNLM"/>
    </source>
</evidence>
<dbReference type="EnsemblPlants" id="AET7Gv21027200.5">
    <property type="protein sequence ID" value="AET7Gv21027200.5"/>
    <property type="gene ID" value="AET7Gv21027200"/>
</dbReference>
<organism evidence="1 2">
    <name type="scientific">Aegilops tauschii subsp. strangulata</name>
    <name type="common">Goatgrass</name>
    <dbReference type="NCBI Taxonomy" id="200361"/>
    <lineage>
        <taxon>Eukaryota</taxon>
        <taxon>Viridiplantae</taxon>
        <taxon>Streptophyta</taxon>
        <taxon>Embryophyta</taxon>
        <taxon>Tracheophyta</taxon>
        <taxon>Spermatophyta</taxon>
        <taxon>Magnoliopsida</taxon>
        <taxon>Liliopsida</taxon>
        <taxon>Poales</taxon>
        <taxon>Poaceae</taxon>
        <taxon>BOP clade</taxon>
        <taxon>Pooideae</taxon>
        <taxon>Triticodae</taxon>
        <taxon>Triticeae</taxon>
        <taxon>Triticinae</taxon>
        <taxon>Aegilops</taxon>
    </lineage>
</organism>